<accession>A0A1W1ZI51</accession>
<dbReference type="PROSITE" id="PS51819">
    <property type="entry name" value="VOC"/>
    <property type="match status" value="1"/>
</dbReference>
<protein>
    <submittedName>
        <fullName evidence="2">Catechol 2,3-dioxygenase</fullName>
    </submittedName>
</protein>
<dbReference type="SUPFAM" id="SSF54593">
    <property type="entry name" value="Glyoxalase/Bleomycin resistance protein/Dihydroxybiphenyl dioxygenase"/>
    <property type="match status" value="1"/>
</dbReference>
<dbReference type="AlphaFoldDB" id="A0A1W1ZI51"/>
<evidence type="ECO:0000313" key="3">
    <source>
        <dbReference type="Proteomes" id="UP000192708"/>
    </source>
</evidence>
<dbReference type="EMBL" id="FWXJ01000005">
    <property type="protein sequence ID" value="SMC47741.1"/>
    <property type="molecule type" value="Genomic_DNA"/>
</dbReference>
<dbReference type="PANTHER" id="PTHR46142">
    <property type="match status" value="1"/>
</dbReference>
<dbReference type="GO" id="GO:0051213">
    <property type="term" value="F:dioxygenase activity"/>
    <property type="evidence" value="ECO:0007669"/>
    <property type="project" value="UniProtKB-KW"/>
</dbReference>
<dbReference type="Gene3D" id="3.10.180.10">
    <property type="entry name" value="2,3-Dihydroxybiphenyl 1,2-Dioxygenase, domain 1"/>
    <property type="match status" value="1"/>
</dbReference>
<dbReference type="Proteomes" id="UP000192708">
    <property type="component" value="Unassembled WGS sequence"/>
</dbReference>
<dbReference type="InterPro" id="IPR029068">
    <property type="entry name" value="Glyas_Bleomycin-R_OHBP_Dase"/>
</dbReference>
<dbReference type="OrthoDB" id="8562712at2"/>
<reference evidence="2 3" key="1">
    <citation type="submission" date="2017-04" db="EMBL/GenBank/DDBJ databases">
        <authorList>
            <person name="Afonso C.L."/>
            <person name="Miller P.J."/>
            <person name="Scott M.A."/>
            <person name="Spackman E."/>
            <person name="Goraichik I."/>
            <person name="Dimitrov K.M."/>
            <person name="Suarez D.L."/>
            <person name="Swayne D.E."/>
        </authorList>
    </citation>
    <scope>NUCLEOTIDE SEQUENCE [LARGE SCALE GENOMIC DNA]</scope>
    <source>
        <strain evidence="2 3">VK13</strain>
    </source>
</reference>
<organism evidence="2 3">
    <name type="scientific">Polynucleobacter kasalickyi</name>
    <dbReference type="NCBI Taxonomy" id="1938817"/>
    <lineage>
        <taxon>Bacteria</taxon>
        <taxon>Pseudomonadati</taxon>
        <taxon>Pseudomonadota</taxon>
        <taxon>Betaproteobacteria</taxon>
        <taxon>Burkholderiales</taxon>
        <taxon>Burkholderiaceae</taxon>
        <taxon>Polynucleobacter</taxon>
    </lineage>
</organism>
<dbReference type="STRING" id="1938817.SAMN06296008_105131"/>
<dbReference type="InterPro" id="IPR004360">
    <property type="entry name" value="Glyas_Fos-R_dOase_dom"/>
</dbReference>
<gene>
    <name evidence="2" type="ORF">SAMN06296008_105131</name>
</gene>
<name>A0A1W1ZI51_9BURK</name>
<dbReference type="PANTHER" id="PTHR46142:SF3">
    <property type="entry name" value="F18B13.24 PROTEIN"/>
    <property type="match status" value="1"/>
</dbReference>
<feature type="domain" description="VOC" evidence="1">
    <location>
        <begin position="5"/>
        <end position="142"/>
    </location>
</feature>
<dbReference type="Pfam" id="PF00903">
    <property type="entry name" value="Glyoxalase"/>
    <property type="match status" value="1"/>
</dbReference>
<evidence type="ECO:0000259" key="1">
    <source>
        <dbReference type="PROSITE" id="PS51819"/>
    </source>
</evidence>
<dbReference type="InterPro" id="IPR037523">
    <property type="entry name" value="VOC_core"/>
</dbReference>
<keyword evidence="2" id="KW-0560">Oxidoreductase</keyword>
<keyword evidence="3" id="KW-1185">Reference proteome</keyword>
<sequence>MSEFIINHLAIRSPDANSTKNFFETILGLVPGPRPDFPFPGYWMYKADSDLDNYLNAVVHIVEIDMNDPSGLINYLGDKEMPSLKGSGAIDHVAFYATGLEKMLSHLQHHQVQFRERLVPTIKLHQVFLEDPNGITIELNYPAHERTDLDSKLIATNSIN</sequence>
<keyword evidence="2" id="KW-0223">Dioxygenase</keyword>
<dbReference type="RefSeq" id="WP_084283287.1">
    <property type="nucleotide sequence ID" value="NZ_FWXJ01000005.1"/>
</dbReference>
<proteinExistence type="predicted"/>
<evidence type="ECO:0000313" key="2">
    <source>
        <dbReference type="EMBL" id="SMC47741.1"/>
    </source>
</evidence>